<keyword evidence="4" id="KW-0812">Transmembrane</keyword>
<feature type="chain" id="PRO_5011699270" description="Cardiolipin synthase" evidence="9">
    <location>
        <begin position="24"/>
        <end position="462"/>
    </location>
</feature>
<evidence type="ECO:0000256" key="3">
    <source>
        <dbReference type="ARBA" id="ARBA00022679"/>
    </source>
</evidence>
<feature type="signal peptide" evidence="9">
    <location>
        <begin position="1"/>
        <end position="23"/>
    </location>
</feature>
<dbReference type="NCBIfam" id="TIGR04265">
    <property type="entry name" value="bac_cardiolipin"/>
    <property type="match status" value="1"/>
</dbReference>
<dbReference type="AlphaFoldDB" id="A0A1I4NF68"/>
<organism evidence="11 12">
    <name type="scientific">Rugamonas rubra</name>
    <dbReference type="NCBI Taxonomy" id="758825"/>
    <lineage>
        <taxon>Bacteria</taxon>
        <taxon>Pseudomonadati</taxon>
        <taxon>Pseudomonadota</taxon>
        <taxon>Betaproteobacteria</taxon>
        <taxon>Burkholderiales</taxon>
        <taxon>Oxalobacteraceae</taxon>
        <taxon>Telluria group</taxon>
        <taxon>Rugamonas</taxon>
    </lineage>
</organism>
<evidence type="ECO:0000256" key="8">
    <source>
        <dbReference type="NCBIfam" id="TIGR04265"/>
    </source>
</evidence>
<keyword evidence="6" id="KW-1133">Transmembrane helix</keyword>
<dbReference type="GO" id="GO:0032049">
    <property type="term" value="P:cardiolipin biosynthetic process"/>
    <property type="evidence" value="ECO:0007669"/>
    <property type="project" value="UniProtKB-UniRule"/>
</dbReference>
<evidence type="ECO:0000256" key="7">
    <source>
        <dbReference type="ARBA" id="ARBA00023136"/>
    </source>
</evidence>
<sequence>MNTTSVAHWLPITLMCWALCACASLPDVSAVPATPTAGAMPSVSGVHGVLSEERARALLARRWPKATLDQKAQAALEEAVTGVPLIAGNKATLLFDGPQTMAEMQKAIAAARNNINLETYIFDQDPLGLQFADLLIAKQRAGVTVNIIYDSVGTLGVPQEFFERMRAAGIHLLAFNPVNPAKLRGEAWKVNSRDHRKLLIVDGRVAFTGGINISGTYAKSSLFRSKSKPTEASQVGWRDTHIKVEGPAVAAFQWSFVRHWAGQDQDDLPEADYFPQPVIAGDKLMRVLASDPGGQFEIFKAYNLAIQQAKKTIHLTSAYFVPDRQTVEALKAAARRGVEVSIVLPGVSDSGLVFHAGHAFYDELLAAGVKIFQLKLAVLHAKTAVIDGVWATVGSTNIDTRSFLHNSELNVIVLGEAFGSEMERAFQEDLRDSERITLEQWRDRPLGNRVKEWAARFMNYWL</sequence>
<evidence type="ECO:0000256" key="6">
    <source>
        <dbReference type="ARBA" id="ARBA00022989"/>
    </source>
</evidence>
<dbReference type="RefSeq" id="WP_093388411.1">
    <property type="nucleotide sequence ID" value="NZ_FOTW01000013.1"/>
</dbReference>
<dbReference type="InterPro" id="IPR001736">
    <property type="entry name" value="PLipase_D/transphosphatidylase"/>
</dbReference>
<feature type="domain" description="PLD phosphodiesterase" evidence="10">
    <location>
        <begin position="375"/>
        <end position="402"/>
    </location>
</feature>
<dbReference type="Gene3D" id="3.30.870.10">
    <property type="entry name" value="Endonuclease Chain A"/>
    <property type="match status" value="2"/>
</dbReference>
<dbReference type="CDD" id="cd09110">
    <property type="entry name" value="PLDc_CLS_1"/>
    <property type="match status" value="1"/>
</dbReference>
<evidence type="ECO:0000256" key="4">
    <source>
        <dbReference type="ARBA" id="ARBA00022692"/>
    </source>
</evidence>
<evidence type="ECO:0000259" key="10">
    <source>
        <dbReference type="PROSITE" id="PS50035"/>
    </source>
</evidence>
<dbReference type="STRING" id="758825.SAMN02982985_02910"/>
<dbReference type="GO" id="GO:0005886">
    <property type="term" value="C:plasma membrane"/>
    <property type="evidence" value="ECO:0007669"/>
    <property type="project" value="UniProtKB-SubCell"/>
</dbReference>
<dbReference type="PROSITE" id="PS50035">
    <property type="entry name" value="PLD"/>
    <property type="match status" value="2"/>
</dbReference>
<reference evidence="11 12" key="1">
    <citation type="submission" date="2016-10" db="EMBL/GenBank/DDBJ databases">
        <authorList>
            <person name="de Groot N.N."/>
        </authorList>
    </citation>
    <scope>NUCLEOTIDE SEQUENCE [LARGE SCALE GENOMIC DNA]</scope>
    <source>
        <strain evidence="11 12">ATCC 43154</strain>
    </source>
</reference>
<proteinExistence type="predicted"/>
<dbReference type="InterPro" id="IPR025202">
    <property type="entry name" value="PLD-like_dom"/>
</dbReference>
<evidence type="ECO:0000256" key="9">
    <source>
        <dbReference type="SAM" id="SignalP"/>
    </source>
</evidence>
<dbReference type="GO" id="GO:0008808">
    <property type="term" value="F:cardiolipin synthase activity"/>
    <property type="evidence" value="ECO:0007669"/>
    <property type="project" value="UniProtKB-UniRule"/>
</dbReference>
<evidence type="ECO:0000256" key="2">
    <source>
        <dbReference type="ARBA" id="ARBA00022475"/>
    </source>
</evidence>
<dbReference type="EC" id="2.7.8.-" evidence="8"/>
<feature type="domain" description="PLD phosphodiesterase" evidence="10">
    <location>
        <begin position="190"/>
        <end position="217"/>
    </location>
</feature>
<evidence type="ECO:0000256" key="5">
    <source>
        <dbReference type="ARBA" id="ARBA00022737"/>
    </source>
</evidence>
<comment type="subcellular location">
    <subcellularLocation>
        <location evidence="1">Cell membrane</location>
    </subcellularLocation>
</comment>
<accession>A0A1I4NF68</accession>
<dbReference type="EMBL" id="FOTW01000013">
    <property type="protein sequence ID" value="SFM14035.1"/>
    <property type="molecule type" value="Genomic_DNA"/>
</dbReference>
<keyword evidence="2" id="KW-1003">Cell membrane</keyword>
<dbReference type="Proteomes" id="UP000199470">
    <property type="component" value="Unassembled WGS sequence"/>
</dbReference>
<keyword evidence="7" id="KW-0472">Membrane</keyword>
<keyword evidence="3" id="KW-0808">Transferase</keyword>
<dbReference type="OrthoDB" id="9762009at2"/>
<dbReference type="SUPFAM" id="SSF56024">
    <property type="entry name" value="Phospholipase D/nuclease"/>
    <property type="match status" value="2"/>
</dbReference>
<dbReference type="CDD" id="cd09159">
    <property type="entry name" value="PLDc_ybhO_like_2"/>
    <property type="match status" value="1"/>
</dbReference>
<keyword evidence="12" id="KW-1185">Reference proteome</keyword>
<evidence type="ECO:0000256" key="1">
    <source>
        <dbReference type="ARBA" id="ARBA00004236"/>
    </source>
</evidence>
<dbReference type="PANTHER" id="PTHR21248:SF22">
    <property type="entry name" value="PHOSPHOLIPASE D"/>
    <property type="match status" value="1"/>
</dbReference>
<evidence type="ECO:0000313" key="11">
    <source>
        <dbReference type="EMBL" id="SFM14035.1"/>
    </source>
</evidence>
<dbReference type="SMART" id="SM00155">
    <property type="entry name" value="PLDc"/>
    <property type="match status" value="2"/>
</dbReference>
<name>A0A1I4NF68_9BURK</name>
<dbReference type="PANTHER" id="PTHR21248">
    <property type="entry name" value="CARDIOLIPIN SYNTHASE"/>
    <property type="match status" value="1"/>
</dbReference>
<dbReference type="InterPro" id="IPR022924">
    <property type="entry name" value="Cardiolipin_synthase"/>
</dbReference>
<keyword evidence="5" id="KW-0677">Repeat</keyword>
<protein>
    <recommendedName>
        <fullName evidence="8">Cardiolipin synthase</fullName>
        <ecNumber evidence="8">2.7.8.-</ecNumber>
    </recommendedName>
</protein>
<evidence type="ECO:0000313" key="12">
    <source>
        <dbReference type="Proteomes" id="UP000199470"/>
    </source>
</evidence>
<keyword evidence="9" id="KW-0732">Signal</keyword>
<dbReference type="Pfam" id="PF13091">
    <property type="entry name" value="PLDc_2"/>
    <property type="match status" value="2"/>
</dbReference>
<gene>
    <name evidence="11" type="ORF">SAMN02982985_02910</name>
</gene>